<dbReference type="InterPro" id="IPR050095">
    <property type="entry name" value="ECF_ABC_transporter_ATP-bd"/>
</dbReference>
<keyword evidence="5" id="KW-0547">Nucleotide-binding</keyword>
<dbReference type="Gene3D" id="3.40.50.300">
    <property type="entry name" value="P-loop containing nucleotide triphosphate hydrolases"/>
    <property type="match status" value="1"/>
</dbReference>
<dbReference type="AlphaFoldDB" id="A0A7D7A4I5"/>
<dbReference type="SUPFAM" id="SSF52540">
    <property type="entry name" value="P-loop containing nucleoside triphosphate hydrolases"/>
    <property type="match status" value="1"/>
</dbReference>
<organism evidence="10 11">
    <name type="scientific">Clostridium intestinale</name>
    <dbReference type="NCBI Taxonomy" id="36845"/>
    <lineage>
        <taxon>Bacteria</taxon>
        <taxon>Bacillati</taxon>
        <taxon>Bacillota</taxon>
        <taxon>Clostridia</taxon>
        <taxon>Eubacteriales</taxon>
        <taxon>Clostridiaceae</taxon>
        <taxon>Clostridium</taxon>
    </lineage>
</organism>
<dbReference type="Pfam" id="PF00005">
    <property type="entry name" value="ABC_tran"/>
    <property type="match status" value="1"/>
</dbReference>
<dbReference type="InterPro" id="IPR017871">
    <property type="entry name" value="ABC_transporter-like_CS"/>
</dbReference>
<accession>A0A7D7A4I5</accession>
<dbReference type="RefSeq" id="WP_181602411.1">
    <property type="nucleotide sequence ID" value="NZ_CP059378.1"/>
</dbReference>
<evidence type="ECO:0000256" key="1">
    <source>
        <dbReference type="ARBA" id="ARBA00004202"/>
    </source>
</evidence>
<comment type="subcellular location">
    <subcellularLocation>
        <location evidence="1">Cell membrane</location>
        <topology evidence="1">Peripheral membrane protein</topology>
    </subcellularLocation>
</comment>
<evidence type="ECO:0000256" key="3">
    <source>
        <dbReference type="ARBA" id="ARBA00022448"/>
    </source>
</evidence>
<dbReference type="Proteomes" id="UP000512286">
    <property type="component" value="Chromosome"/>
</dbReference>
<feature type="domain" description="ABC transporter" evidence="9">
    <location>
        <begin position="2"/>
        <end position="241"/>
    </location>
</feature>
<keyword evidence="8" id="KW-0472">Membrane</keyword>
<dbReference type="GO" id="GO:0043190">
    <property type="term" value="C:ATP-binding cassette (ABC) transporter complex"/>
    <property type="evidence" value="ECO:0007669"/>
    <property type="project" value="TreeGrafter"/>
</dbReference>
<evidence type="ECO:0000256" key="2">
    <source>
        <dbReference type="ARBA" id="ARBA00005417"/>
    </source>
</evidence>
<comment type="similarity">
    <text evidence="2">Belongs to the ABC transporter superfamily.</text>
</comment>
<protein>
    <submittedName>
        <fullName evidence="10">ABC transporter ATP-binding protein</fullName>
    </submittedName>
</protein>
<dbReference type="PANTHER" id="PTHR43553:SF27">
    <property type="entry name" value="ENERGY-COUPLING FACTOR TRANSPORTER ATP-BINDING PROTEIN ECFA2"/>
    <property type="match status" value="1"/>
</dbReference>
<keyword evidence="4" id="KW-1003">Cell membrane</keyword>
<dbReference type="PANTHER" id="PTHR43553">
    <property type="entry name" value="HEAVY METAL TRANSPORTER"/>
    <property type="match status" value="1"/>
</dbReference>
<dbReference type="PROSITE" id="PS50893">
    <property type="entry name" value="ABC_TRANSPORTER_2"/>
    <property type="match status" value="1"/>
</dbReference>
<dbReference type="SMART" id="SM00382">
    <property type="entry name" value="AAA"/>
    <property type="match status" value="1"/>
</dbReference>
<dbReference type="FunFam" id="3.40.50.300:FF:000224">
    <property type="entry name" value="Energy-coupling factor transporter ATP-binding protein EcfA"/>
    <property type="match status" value="1"/>
</dbReference>
<evidence type="ECO:0000313" key="10">
    <source>
        <dbReference type="EMBL" id="QLY80618.1"/>
    </source>
</evidence>
<gene>
    <name evidence="10" type="ORF">HZF06_03260</name>
</gene>
<name>A0A7D7A4I5_9CLOT</name>
<evidence type="ECO:0000259" key="9">
    <source>
        <dbReference type="PROSITE" id="PS50893"/>
    </source>
</evidence>
<dbReference type="InterPro" id="IPR027417">
    <property type="entry name" value="P-loop_NTPase"/>
</dbReference>
<proteinExistence type="inferred from homology"/>
<keyword evidence="3" id="KW-0813">Transport</keyword>
<evidence type="ECO:0000256" key="4">
    <source>
        <dbReference type="ARBA" id="ARBA00022475"/>
    </source>
</evidence>
<evidence type="ECO:0000256" key="7">
    <source>
        <dbReference type="ARBA" id="ARBA00022967"/>
    </source>
</evidence>
<dbReference type="GO" id="GO:0016887">
    <property type="term" value="F:ATP hydrolysis activity"/>
    <property type="evidence" value="ECO:0007669"/>
    <property type="project" value="InterPro"/>
</dbReference>
<reference evidence="10 11" key="1">
    <citation type="submission" date="2020-07" db="EMBL/GenBank/DDBJ databases">
        <title>Electron transfer.</title>
        <authorList>
            <person name="Huang L."/>
            <person name="Liu X."/>
            <person name="Zhou S."/>
        </authorList>
    </citation>
    <scope>NUCLEOTIDE SEQUENCE [LARGE SCALE GENOMIC DNA]</scope>
    <source>
        <strain evidence="10 11">Lx1</strain>
    </source>
</reference>
<evidence type="ECO:0000256" key="5">
    <source>
        <dbReference type="ARBA" id="ARBA00022741"/>
    </source>
</evidence>
<keyword evidence="6 10" id="KW-0067">ATP-binding</keyword>
<dbReference type="CDD" id="cd03225">
    <property type="entry name" value="ABC_cobalt_CbiO_domain1"/>
    <property type="match status" value="1"/>
</dbReference>
<evidence type="ECO:0000313" key="11">
    <source>
        <dbReference type="Proteomes" id="UP000512286"/>
    </source>
</evidence>
<keyword evidence="7" id="KW-1278">Translocase</keyword>
<dbReference type="GO" id="GO:0005524">
    <property type="term" value="F:ATP binding"/>
    <property type="evidence" value="ECO:0007669"/>
    <property type="project" value="UniProtKB-KW"/>
</dbReference>
<evidence type="ECO:0000256" key="8">
    <source>
        <dbReference type="ARBA" id="ARBA00023136"/>
    </source>
</evidence>
<dbReference type="PROSITE" id="PS00211">
    <property type="entry name" value="ABC_TRANSPORTER_1"/>
    <property type="match status" value="1"/>
</dbReference>
<dbReference type="InterPro" id="IPR003593">
    <property type="entry name" value="AAA+_ATPase"/>
</dbReference>
<dbReference type="EMBL" id="CP059378">
    <property type="protein sequence ID" value="QLY80618.1"/>
    <property type="molecule type" value="Genomic_DNA"/>
</dbReference>
<dbReference type="InterPro" id="IPR003439">
    <property type="entry name" value="ABC_transporter-like_ATP-bd"/>
</dbReference>
<dbReference type="KEGG" id="cint:HZF06_03260"/>
<evidence type="ECO:0000256" key="6">
    <source>
        <dbReference type="ARBA" id="ARBA00022840"/>
    </source>
</evidence>
<dbReference type="InterPro" id="IPR015856">
    <property type="entry name" value="ABC_transpr_CbiO/EcfA_su"/>
</dbReference>
<dbReference type="GO" id="GO:0042626">
    <property type="term" value="F:ATPase-coupled transmembrane transporter activity"/>
    <property type="evidence" value="ECO:0007669"/>
    <property type="project" value="TreeGrafter"/>
</dbReference>
<sequence length="241" mass="27447">MIRLEDVSFKYKNKMALNKIDINIEEGESIAIIGPNGSGKSTLLKLLNGIIFASQGKYFFDETEISEETMKDNKFSKSFHKKIGFVFQNSDTQLFCSTVFEEIAFGPIQMGLSNEDIEKRVNGCLKMLNIEKIKDEHPYNLSGGEKKRVAIASVLALNPEVLVLDEPMNGIDPKGKKFLKELLIMLNKSGKTIICATHDFEYVEGIFKRGIVFSENHNIVRDDRYENIIKDKQFLEEHNII</sequence>